<keyword evidence="2" id="KW-1185">Reference proteome</keyword>
<sequence length="703" mass="79813">MTSKISARNKFKCPIFGSPEVISQINLPTYEDMLRCCFFERLNLATKTGNKEPSFSRIAENVATKIESVWAKASTAIPILTHSRVLQMIHTYHGKYTNFKKSYKRDNASKVFQTNIKAFRQEACTKIFDVAVCKCITFKDCICERTKKLPQNEHKFLKDQRTTRLLYIGSLDINEAKRLQNIADRKVHNLYLNHTQATPTAGYVDYEDEETDCSSDISEVNLNLDTYKPSTSNRHRLSLTDPKYKQLTPFASKSSQMRLGLPSTAMVGDRFGVSDRAVAAIASSVLNDVGLTTSNNSDLVVDENRLRREKAKVRKDLKFQALSEAQALPLKGLYFDGQPGSRYITHLSPSFGIGKQISETIIEYFEGITRDLSQLLAIGCDGTSVNTGWKSGVIRCLELKLGKPLQWALLTCETLPVTTFKIIDCELPTTDRRDLSKYQLYLLDISQAVRLGNCSNELARRSPGTLSHSRWLTTANRVLRLYVSSPAPSLKLKQIAEFVMKVYTPNWFNIKSKHSLKDGAKHVWNTISRSRYLSQDLKDVVDGVISRNSFFAHPENILLCILKDERQHIRELAARRIIKSRESSSNVKSVPVFLPPKLNFEAADYTEMIDWSLITITSPPILRDISTAVFSSIVRNKKNPEWDFVHFPCHTQAVERCVKLVTEASAKVYGFQNRDGFIRSTFFSRSIMPEFDHKADFKPFPAD</sequence>
<reference evidence="1 2" key="1">
    <citation type="journal article" date="2019" name="Sci. Rep.">
        <title>Orb-weaving spider Araneus ventricosus genome elucidates the spidroin gene catalogue.</title>
        <authorList>
            <person name="Kono N."/>
            <person name="Nakamura H."/>
            <person name="Ohtoshi R."/>
            <person name="Moran D.A.P."/>
            <person name="Shinohara A."/>
            <person name="Yoshida Y."/>
            <person name="Fujiwara M."/>
            <person name="Mori M."/>
            <person name="Tomita M."/>
            <person name="Arakawa K."/>
        </authorList>
    </citation>
    <scope>NUCLEOTIDE SEQUENCE [LARGE SCALE GENOMIC DNA]</scope>
</reference>
<dbReference type="PANTHER" id="PTHR46409:SF1">
    <property type="entry name" value="HTH PSQ-TYPE DOMAIN-CONTAINING PROTEIN"/>
    <property type="match status" value="1"/>
</dbReference>
<name>A0A4Y2GSK0_ARAVE</name>
<dbReference type="AlphaFoldDB" id="A0A4Y2GSK0"/>
<proteinExistence type="predicted"/>
<comment type="caution">
    <text evidence="1">The sequence shown here is derived from an EMBL/GenBank/DDBJ whole genome shotgun (WGS) entry which is preliminary data.</text>
</comment>
<dbReference type="PANTHER" id="PTHR46409">
    <property type="entry name" value="HTH PSQ-TYPE DOMAIN-CONTAINING PROTEIN"/>
    <property type="match status" value="1"/>
</dbReference>
<dbReference type="EMBL" id="BGPR01001516">
    <property type="protein sequence ID" value="GBM55809.1"/>
    <property type="molecule type" value="Genomic_DNA"/>
</dbReference>
<evidence type="ECO:0000313" key="2">
    <source>
        <dbReference type="Proteomes" id="UP000499080"/>
    </source>
</evidence>
<protein>
    <submittedName>
        <fullName evidence="1">Uncharacterized protein</fullName>
    </submittedName>
</protein>
<evidence type="ECO:0000313" key="1">
    <source>
        <dbReference type="EMBL" id="GBM55809.1"/>
    </source>
</evidence>
<dbReference type="Proteomes" id="UP000499080">
    <property type="component" value="Unassembled WGS sequence"/>
</dbReference>
<dbReference type="OrthoDB" id="6764388at2759"/>
<gene>
    <name evidence="1" type="ORF">AVEN_75034_1</name>
</gene>
<accession>A0A4Y2GSK0</accession>
<organism evidence="1 2">
    <name type="scientific">Araneus ventricosus</name>
    <name type="common">Orbweaver spider</name>
    <name type="synonym">Epeira ventricosa</name>
    <dbReference type="NCBI Taxonomy" id="182803"/>
    <lineage>
        <taxon>Eukaryota</taxon>
        <taxon>Metazoa</taxon>
        <taxon>Ecdysozoa</taxon>
        <taxon>Arthropoda</taxon>
        <taxon>Chelicerata</taxon>
        <taxon>Arachnida</taxon>
        <taxon>Araneae</taxon>
        <taxon>Araneomorphae</taxon>
        <taxon>Entelegynae</taxon>
        <taxon>Araneoidea</taxon>
        <taxon>Araneidae</taxon>
        <taxon>Araneus</taxon>
    </lineage>
</organism>